<evidence type="ECO:0000313" key="2">
    <source>
        <dbReference type="EMBL" id="GAA2037598.1"/>
    </source>
</evidence>
<organism evidence="2 3">
    <name type="scientific">Terrabacter terrae</name>
    <dbReference type="NCBI Taxonomy" id="318434"/>
    <lineage>
        <taxon>Bacteria</taxon>
        <taxon>Bacillati</taxon>
        <taxon>Actinomycetota</taxon>
        <taxon>Actinomycetes</taxon>
        <taxon>Micrococcales</taxon>
        <taxon>Intrasporangiaceae</taxon>
        <taxon>Terrabacter</taxon>
    </lineage>
</organism>
<evidence type="ECO:0000313" key="3">
    <source>
        <dbReference type="Proteomes" id="UP001501285"/>
    </source>
</evidence>
<keyword evidence="3" id="KW-1185">Reference proteome</keyword>
<dbReference type="Proteomes" id="UP001501285">
    <property type="component" value="Unassembled WGS sequence"/>
</dbReference>
<protein>
    <submittedName>
        <fullName evidence="2">Uncharacterized protein</fullName>
    </submittedName>
</protein>
<sequence length="138" mass="14533">MFPGSYPIPSARAGGGGLDYGEAIRDFRKRSAILDAAEAAHPGSTVPAAYVGVFANAAKPRFNIALLRDKLERADLRPDVLLTAFDWATGDVSFESAAGRATRGGHPPRTLPDITGRPVPSSTQPDHMLPSTTSIGYA</sequence>
<name>A0ABP5G4E5_9MICO</name>
<feature type="compositionally biased region" description="Polar residues" evidence="1">
    <location>
        <begin position="120"/>
        <end position="138"/>
    </location>
</feature>
<accession>A0ABP5G4E5</accession>
<gene>
    <name evidence="2" type="ORF">GCM10009740_31850</name>
</gene>
<evidence type="ECO:0000256" key="1">
    <source>
        <dbReference type="SAM" id="MobiDB-lite"/>
    </source>
</evidence>
<feature type="region of interest" description="Disordered" evidence="1">
    <location>
        <begin position="98"/>
        <end position="138"/>
    </location>
</feature>
<reference evidence="3" key="1">
    <citation type="journal article" date="2019" name="Int. J. Syst. Evol. Microbiol.">
        <title>The Global Catalogue of Microorganisms (GCM) 10K type strain sequencing project: providing services to taxonomists for standard genome sequencing and annotation.</title>
        <authorList>
            <consortium name="The Broad Institute Genomics Platform"/>
            <consortium name="The Broad Institute Genome Sequencing Center for Infectious Disease"/>
            <person name="Wu L."/>
            <person name="Ma J."/>
        </authorList>
    </citation>
    <scope>NUCLEOTIDE SEQUENCE [LARGE SCALE GENOMIC DNA]</scope>
    <source>
        <strain evidence="3">JCM 14283</strain>
    </source>
</reference>
<proteinExistence type="predicted"/>
<dbReference type="EMBL" id="BAAANB010000021">
    <property type="protein sequence ID" value="GAA2037598.1"/>
    <property type="molecule type" value="Genomic_DNA"/>
</dbReference>
<comment type="caution">
    <text evidence="2">The sequence shown here is derived from an EMBL/GenBank/DDBJ whole genome shotgun (WGS) entry which is preliminary data.</text>
</comment>